<protein>
    <submittedName>
        <fullName evidence="1">Uncharacterized protein</fullName>
    </submittedName>
</protein>
<dbReference type="Proteomes" id="UP001055879">
    <property type="component" value="Linkage Group LG06"/>
</dbReference>
<name>A0ACB9BC75_ARCLA</name>
<accession>A0ACB9BC75</accession>
<gene>
    <name evidence="1" type="ORF">L6452_20431</name>
</gene>
<proteinExistence type="predicted"/>
<comment type="caution">
    <text evidence="1">The sequence shown here is derived from an EMBL/GenBank/DDBJ whole genome shotgun (WGS) entry which is preliminary data.</text>
</comment>
<evidence type="ECO:0000313" key="2">
    <source>
        <dbReference type="Proteomes" id="UP001055879"/>
    </source>
</evidence>
<keyword evidence="2" id="KW-1185">Reference proteome</keyword>
<organism evidence="1 2">
    <name type="scientific">Arctium lappa</name>
    <name type="common">Greater burdock</name>
    <name type="synonym">Lappa major</name>
    <dbReference type="NCBI Taxonomy" id="4217"/>
    <lineage>
        <taxon>Eukaryota</taxon>
        <taxon>Viridiplantae</taxon>
        <taxon>Streptophyta</taxon>
        <taxon>Embryophyta</taxon>
        <taxon>Tracheophyta</taxon>
        <taxon>Spermatophyta</taxon>
        <taxon>Magnoliopsida</taxon>
        <taxon>eudicotyledons</taxon>
        <taxon>Gunneridae</taxon>
        <taxon>Pentapetalae</taxon>
        <taxon>asterids</taxon>
        <taxon>campanulids</taxon>
        <taxon>Asterales</taxon>
        <taxon>Asteraceae</taxon>
        <taxon>Carduoideae</taxon>
        <taxon>Cardueae</taxon>
        <taxon>Arctiinae</taxon>
        <taxon>Arctium</taxon>
    </lineage>
</organism>
<reference evidence="1 2" key="2">
    <citation type="journal article" date="2022" name="Mol. Ecol. Resour.">
        <title>The genomes of chicory, endive, great burdock and yacon provide insights into Asteraceae paleo-polyploidization history and plant inulin production.</title>
        <authorList>
            <person name="Fan W."/>
            <person name="Wang S."/>
            <person name="Wang H."/>
            <person name="Wang A."/>
            <person name="Jiang F."/>
            <person name="Liu H."/>
            <person name="Zhao H."/>
            <person name="Xu D."/>
            <person name="Zhang Y."/>
        </authorList>
    </citation>
    <scope>NUCLEOTIDE SEQUENCE [LARGE SCALE GENOMIC DNA]</scope>
    <source>
        <strain evidence="2">cv. Niubang</strain>
    </source>
</reference>
<dbReference type="EMBL" id="CM042052">
    <property type="protein sequence ID" value="KAI3719529.1"/>
    <property type="molecule type" value="Genomic_DNA"/>
</dbReference>
<evidence type="ECO:0000313" key="1">
    <source>
        <dbReference type="EMBL" id="KAI3719529.1"/>
    </source>
</evidence>
<reference evidence="2" key="1">
    <citation type="journal article" date="2022" name="Mol. Ecol. Resour.">
        <title>The genomes of chicory, endive, great burdock and yacon provide insights into Asteraceae palaeo-polyploidization history and plant inulin production.</title>
        <authorList>
            <person name="Fan W."/>
            <person name="Wang S."/>
            <person name="Wang H."/>
            <person name="Wang A."/>
            <person name="Jiang F."/>
            <person name="Liu H."/>
            <person name="Zhao H."/>
            <person name="Xu D."/>
            <person name="Zhang Y."/>
        </authorList>
    </citation>
    <scope>NUCLEOTIDE SEQUENCE [LARGE SCALE GENOMIC DNA]</scope>
    <source>
        <strain evidence="2">cv. Niubang</strain>
    </source>
</reference>
<sequence>MPGDCADGIIAVSRSPAGLKLPSLTSFALGIILSNDGTLVFHIEARLGIRLSYKSYVLMDEGFNYESNGSFRSKNGAITKKLWPKQYREENQGSGRLMPRLKVAAQVAKFTGSSLNRDFQPQTSFPHNF</sequence>